<evidence type="ECO:0000313" key="2">
    <source>
        <dbReference type="Proteomes" id="UP000616151"/>
    </source>
</evidence>
<organism evidence="1 2">
    <name type="scientific">Taklimakanibacter albus</name>
    <dbReference type="NCBI Taxonomy" id="2800327"/>
    <lineage>
        <taxon>Bacteria</taxon>
        <taxon>Pseudomonadati</taxon>
        <taxon>Pseudomonadota</taxon>
        <taxon>Alphaproteobacteria</taxon>
        <taxon>Hyphomicrobiales</taxon>
        <taxon>Aestuariivirgaceae</taxon>
        <taxon>Taklimakanibacter</taxon>
    </lineage>
</organism>
<keyword evidence="2" id="KW-1185">Reference proteome</keyword>
<protein>
    <submittedName>
        <fullName evidence="1">Uncharacterized protein</fullName>
    </submittedName>
</protein>
<name>A0ACC5R9K7_9HYPH</name>
<sequence length="135" mass="14383">MSAKTNRLLAFIFVSTLAAPTASAVERGSAGLIETPFVARNSATREISCAVSLAHWYSAELGRAAPGARIAVSFWRDPADGTLYLLNEVGDRMAVQMAWCGFAGASWESRSVVTLAQGKPADLTCVSDTDRLVCR</sequence>
<reference evidence="1" key="1">
    <citation type="submission" date="2021-01" db="EMBL/GenBank/DDBJ databases">
        <authorList>
            <person name="Sun Q."/>
        </authorList>
    </citation>
    <scope>NUCLEOTIDE SEQUENCE</scope>
    <source>
        <strain evidence="1">YIM B02566</strain>
    </source>
</reference>
<dbReference type="Proteomes" id="UP000616151">
    <property type="component" value="Unassembled WGS sequence"/>
</dbReference>
<comment type="caution">
    <text evidence="1">The sequence shown here is derived from an EMBL/GenBank/DDBJ whole genome shotgun (WGS) entry which is preliminary data.</text>
</comment>
<accession>A0ACC5R9K7</accession>
<dbReference type="EMBL" id="JAENHL010000008">
    <property type="protein sequence ID" value="MBK1869307.1"/>
    <property type="molecule type" value="Genomic_DNA"/>
</dbReference>
<gene>
    <name evidence="1" type="ORF">JHL16_23305</name>
</gene>
<evidence type="ECO:0000313" key="1">
    <source>
        <dbReference type="EMBL" id="MBK1869307.1"/>
    </source>
</evidence>
<proteinExistence type="predicted"/>